<evidence type="ECO:0000256" key="3">
    <source>
        <dbReference type="ARBA" id="ARBA00022475"/>
    </source>
</evidence>
<sequence>MTKNLDLGSLLIRLGIGFPMLVYGISKLQNGIAFITGLLENIGLPQFLGYGVYIGEVIAPILILIGFRTRLASLIFAVNCLTAIGLTQLGSLFKLNPFGGWALELLAIYFLIAMALFSTGGGKFCLSIQNKWD</sequence>
<gene>
    <name evidence="8" type="ORF">LX77_03248</name>
</gene>
<evidence type="ECO:0000256" key="1">
    <source>
        <dbReference type="ARBA" id="ARBA00004651"/>
    </source>
</evidence>
<proteinExistence type="inferred from homology"/>
<evidence type="ECO:0000256" key="6">
    <source>
        <dbReference type="ARBA" id="ARBA00023136"/>
    </source>
</evidence>
<name>A0A1A7R0U4_9FLAO</name>
<keyword evidence="9" id="KW-1185">Reference proteome</keyword>
<keyword evidence="5 7" id="KW-1133">Transmembrane helix</keyword>
<organism evidence="8 9">
    <name type="scientific">Gelidibacter algens</name>
    <dbReference type="NCBI Taxonomy" id="49280"/>
    <lineage>
        <taxon>Bacteria</taxon>
        <taxon>Pseudomonadati</taxon>
        <taxon>Bacteroidota</taxon>
        <taxon>Flavobacteriia</taxon>
        <taxon>Flavobacteriales</taxon>
        <taxon>Flavobacteriaceae</taxon>
        <taxon>Gelidibacter</taxon>
    </lineage>
</organism>
<keyword evidence="6 7" id="KW-0472">Membrane</keyword>
<accession>A0A1A7R0U4</accession>
<dbReference type="RefSeq" id="WP_066434978.1">
    <property type="nucleotide sequence ID" value="NZ_LZRN01000023.1"/>
</dbReference>
<evidence type="ECO:0000256" key="7">
    <source>
        <dbReference type="SAM" id="Phobius"/>
    </source>
</evidence>
<dbReference type="PANTHER" id="PTHR33452:SF1">
    <property type="entry name" value="INNER MEMBRANE PROTEIN YPHA-RELATED"/>
    <property type="match status" value="1"/>
</dbReference>
<comment type="subcellular location">
    <subcellularLocation>
        <location evidence="1">Cell membrane</location>
        <topology evidence="1">Multi-pass membrane protein</topology>
    </subcellularLocation>
</comment>
<feature type="transmembrane region" description="Helical" evidence="7">
    <location>
        <begin position="74"/>
        <end position="93"/>
    </location>
</feature>
<feature type="transmembrane region" description="Helical" evidence="7">
    <location>
        <begin position="7"/>
        <end position="26"/>
    </location>
</feature>
<evidence type="ECO:0000256" key="2">
    <source>
        <dbReference type="ARBA" id="ARBA00006679"/>
    </source>
</evidence>
<evidence type="ECO:0000313" key="8">
    <source>
        <dbReference type="EMBL" id="RAJ20034.1"/>
    </source>
</evidence>
<dbReference type="InterPro" id="IPR051907">
    <property type="entry name" value="DoxX-like_oxidoreductase"/>
</dbReference>
<dbReference type="STRING" id="49280.A9996_11610"/>
<dbReference type="PANTHER" id="PTHR33452">
    <property type="entry name" value="OXIDOREDUCTASE CATD-RELATED"/>
    <property type="match status" value="1"/>
</dbReference>
<dbReference type="GO" id="GO:0005886">
    <property type="term" value="C:plasma membrane"/>
    <property type="evidence" value="ECO:0007669"/>
    <property type="project" value="UniProtKB-SubCell"/>
</dbReference>
<dbReference type="Proteomes" id="UP000248987">
    <property type="component" value="Unassembled WGS sequence"/>
</dbReference>
<keyword evidence="4 7" id="KW-0812">Transmembrane</keyword>
<comment type="similarity">
    <text evidence="2">Belongs to the DoxX family.</text>
</comment>
<evidence type="ECO:0000313" key="9">
    <source>
        <dbReference type="Proteomes" id="UP000248987"/>
    </source>
</evidence>
<comment type="caution">
    <text evidence="8">The sequence shown here is derived from an EMBL/GenBank/DDBJ whole genome shotgun (WGS) entry which is preliminary data.</text>
</comment>
<dbReference type="OrthoDB" id="280866at2"/>
<feature type="transmembrane region" description="Helical" evidence="7">
    <location>
        <begin position="105"/>
        <end position="126"/>
    </location>
</feature>
<keyword evidence="3" id="KW-1003">Cell membrane</keyword>
<dbReference type="AlphaFoldDB" id="A0A1A7R0U4"/>
<dbReference type="InterPro" id="IPR032808">
    <property type="entry name" value="DoxX"/>
</dbReference>
<feature type="transmembrane region" description="Helical" evidence="7">
    <location>
        <begin position="46"/>
        <end position="67"/>
    </location>
</feature>
<evidence type="ECO:0000256" key="5">
    <source>
        <dbReference type="ARBA" id="ARBA00022989"/>
    </source>
</evidence>
<dbReference type="Pfam" id="PF07681">
    <property type="entry name" value="DoxX"/>
    <property type="match status" value="1"/>
</dbReference>
<dbReference type="EMBL" id="QLLQ01000016">
    <property type="protein sequence ID" value="RAJ20034.1"/>
    <property type="molecule type" value="Genomic_DNA"/>
</dbReference>
<evidence type="ECO:0000256" key="4">
    <source>
        <dbReference type="ARBA" id="ARBA00022692"/>
    </source>
</evidence>
<protein>
    <submittedName>
        <fullName evidence="8">Putative oxidoreductase</fullName>
    </submittedName>
</protein>
<reference evidence="8 9" key="1">
    <citation type="submission" date="2018-06" db="EMBL/GenBank/DDBJ databases">
        <title>Genomic Encyclopedia of Archaeal and Bacterial Type Strains, Phase II (KMG-II): from individual species to whole genera.</title>
        <authorList>
            <person name="Goeker M."/>
        </authorList>
    </citation>
    <scope>NUCLEOTIDE SEQUENCE [LARGE SCALE GENOMIC DNA]</scope>
    <source>
        <strain evidence="8 9">DSM 12408</strain>
    </source>
</reference>